<reference evidence="1" key="2">
    <citation type="submission" date="2020-09" db="EMBL/GenBank/DDBJ databases">
        <authorList>
            <person name="Sun Q."/>
            <person name="Kim S."/>
        </authorList>
    </citation>
    <scope>NUCLEOTIDE SEQUENCE</scope>
    <source>
        <strain evidence="1">KCTC 32422</strain>
    </source>
</reference>
<organism evidence="1 2">
    <name type="scientific">Novosphingobium arvoryzae</name>
    <dbReference type="NCBI Taxonomy" id="1256514"/>
    <lineage>
        <taxon>Bacteria</taxon>
        <taxon>Pseudomonadati</taxon>
        <taxon>Pseudomonadota</taxon>
        <taxon>Alphaproteobacteria</taxon>
        <taxon>Sphingomonadales</taxon>
        <taxon>Sphingomonadaceae</taxon>
        <taxon>Novosphingobium</taxon>
    </lineage>
</organism>
<accession>A0A918VMD3</accession>
<dbReference type="Proteomes" id="UP000634139">
    <property type="component" value="Unassembled WGS sequence"/>
</dbReference>
<dbReference type="EMBL" id="BMZD01000018">
    <property type="protein sequence ID" value="GHA08962.1"/>
    <property type="molecule type" value="Genomic_DNA"/>
</dbReference>
<comment type="caution">
    <text evidence="1">The sequence shown here is derived from an EMBL/GenBank/DDBJ whole genome shotgun (WGS) entry which is preliminary data.</text>
</comment>
<gene>
    <name evidence="1" type="ORF">GCM10011617_31660</name>
</gene>
<reference evidence="1" key="1">
    <citation type="journal article" date="2014" name="Int. J. Syst. Evol. Microbiol.">
        <title>Complete genome sequence of Corynebacterium casei LMG S-19264T (=DSM 44701T), isolated from a smear-ripened cheese.</title>
        <authorList>
            <consortium name="US DOE Joint Genome Institute (JGI-PGF)"/>
            <person name="Walter F."/>
            <person name="Albersmeier A."/>
            <person name="Kalinowski J."/>
            <person name="Ruckert C."/>
        </authorList>
    </citation>
    <scope>NUCLEOTIDE SEQUENCE</scope>
    <source>
        <strain evidence="1">KCTC 32422</strain>
    </source>
</reference>
<sequence>MSYGLNRPVRPCGCFKEFGPCFLTHADLRQVYTDYLHEWLGTKKDDKKVGKPLTVAFDGINFAVGHEAFGHKSYAFGNKQEASVALQMRPRDVVDLFRKLVELNVSHVSLQGDLLRHSPT</sequence>
<name>A0A918VMD3_9SPHN</name>
<dbReference type="AlphaFoldDB" id="A0A918VMD3"/>
<protein>
    <submittedName>
        <fullName evidence="1">Uncharacterized protein</fullName>
    </submittedName>
</protein>
<keyword evidence="2" id="KW-1185">Reference proteome</keyword>
<evidence type="ECO:0000313" key="1">
    <source>
        <dbReference type="EMBL" id="GHA08962.1"/>
    </source>
</evidence>
<proteinExistence type="predicted"/>
<evidence type="ECO:0000313" key="2">
    <source>
        <dbReference type="Proteomes" id="UP000634139"/>
    </source>
</evidence>
<dbReference type="RefSeq" id="WP_189543322.1">
    <property type="nucleotide sequence ID" value="NZ_BMZD01000018.1"/>
</dbReference>